<dbReference type="PRINTS" id="PR01778">
    <property type="entry name" value="KIMPTPASE"/>
</dbReference>
<dbReference type="GO" id="GO:0005886">
    <property type="term" value="C:plasma membrane"/>
    <property type="evidence" value="ECO:0007669"/>
    <property type="project" value="TreeGrafter"/>
</dbReference>
<dbReference type="PANTHER" id="PTHR46198:SF4">
    <property type="entry name" value="PROTEIN-TYROSINE-PHOSPHATASE"/>
    <property type="match status" value="1"/>
</dbReference>
<feature type="region of interest" description="Disordered" evidence="7">
    <location>
        <begin position="363"/>
        <end position="389"/>
    </location>
</feature>
<dbReference type="GO" id="GO:0004725">
    <property type="term" value="F:protein tyrosine phosphatase activity"/>
    <property type="evidence" value="ECO:0007669"/>
    <property type="project" value="UniProtKB-EC"/>
</dbReference>
<keyword evidence="2" id="KW-0597">Phosphoprotein</keyword>
<feature type="transmembrane region" description="Helical" evidence="8">
    <location>
        <begin position="256"/>
        <end position="281"/>
    </location>
</feature>
<keyword evidence="3" id="KW-0378">Hydrolase</keyword>
<dbReference type="InterPro" id="IPR008356">
    <property type="entry name" value="Tyr_Pase_KIM-con"/>
</dbReference>
<dbReference type="SMART" id="SM00194">
    <property type="entry name" value="PTPc"/>
    <property type="match status" value="1"/>
</dbReference>
<evidence type="ECO:0000256" key="1">
    <source>
        <dbReference type="ARBA" id="ARBA00013064"/>
    </source>
</evidence>
<dbReference type="InterPro" id="IPR016130">
    <property type="entry name" value="Tyr_Pase_AS"/>
</dbReference>
<dbReference type="PRINTS" id="PR00700">
    <property type="entry name" value="PRTYPHPHTASE"/>
</dbReference>
<dbReference type="SMART" id="SM00404">
    <property type="entry name" value="PTPc_motif"/>
    <property type="match status" value="1"/>
</dbReference>
<dbReference type="Pfam" id="PF00102">
    <property type="entry name" value="Y_phosphatase"/>
    <property type="match status" value="1"/>
</dbReference>
<dbReference type="Proteomes" id="UP000275408">
    <property type="component" value="Unassembled WGS sequence"/>
</dbReference>
<name>A0A3M6TNE6_POCDA</name>
<sequence>MTKHCTCAVRIFSSSRKRIETSSDGGKMVVWFFEFIWLFWILTSSEARSTHTRKIQAVGQSAYAGSYGSRTTGFFHGVGQGKPPRNRENLQGKKKNEGKNIQMEFKRKVSSFKSTESATTIAREINSNLTAGHREDLPEIYILVLNLATGLKNFSKSTRKQFTSLLSKNLGLHEQSCVILHVSPISLRRIQIELSCEKDMVKAMGSEWEPNVFIPANKMIQTLDSPRMQPFLREFNITAYGIKETPEIDLAVYQEMWFPVAVVAGVTVILIFLAIVCLLFCRRHLEAKAEEEHRTQQLDPEKLLYPAVDPANNMSASMIQPDAGRVYTITGLPPKARKWKGSQLSLSDRRGSKASLVLDLNRSSSTELGPSSSAPSILESPTEEKLASKSRSLTCNELENCVNEPKKLYAEFWEMPMNHPPPEERIPGSSYRNRYPFVLPNSRSRVNLPEIPGDALSLYINANFLKGYEGRKQAYIATQGPLSVTVKDFWRMIWHHQCPIIVMITKLKERNETKCEQYWPDPTFRTQEKYGDIVVTFDSVIGRDGYQITSFYISHSQSLEAPRRVYHYWYTAWPDHGVPDSPRQFLRLVEEVHIAQEREDVKEGPVVVHCSAGVGRTGCFIAASIGIEQIKKEGLVDILKIVSLMRIDRGGMVENESQYELIYNALYHFWTTRTGSDDDTRDIALEAIFDE</sequence>
<dbReference type="PROSITE" id="PS50056">
    <property type="entry name" value="TYR_PHOSPHATASE_2"/>
    <property type="match status" value="1"/>
</dbReference>
<evidence type="ECO:0000313" key="12">
    <source>
        <dbReference type="Proteomes" id="UP000275408"/>
    </source>
</evidence>
<proteinExistence type="predicted"/>
<dbReference type="InterPro" id="IPR003595">
    <property type="entry name" value="Tyr_Pase_cat"/>
</dbReference>
<feature type="domain" description="Tyrosine-protein phosphatase" evidence="9">
    <location>
        <begin position="427"/>
        <end position="669"/>
    </location>
</feature>
<feature type="active site" description="Phosphocysteine intermediate" evidence="6">
    <location>
        <position position="610"/>
    </location>
</feature>
<dbReference type="GO" id="GO:0007165">
    <property type="term" value="P:signal transduction"/>
    <property type="evidence" value="ECO:0007669"/>
    <property type="project" value="TreeGrafter"/>
</dbReference>
<dbReference type="SUPFAM" id="SSF52799">
    <property type="entry name" value="(Phosphotyrosine protein) phosphatases II"/>
    <property type="match status" value="1"/>
</dbReference>
<dbReference type="InterPro" id="IPR000242">
    <property type="entry name" value="PTP_cat"/>
</dbReference>
<dbReference type="CDD" id="cd14547">
    <property type="entry name" value="PTPc-KIM"/>
    <property type="match status" value="1"/>
</dbReference>
<dbReference type="EMBL" id="RCHS01003253">
    <property type="protein sequence ID" value="RMX42896.1"/>
    <property type="molecule type" value="Genomic_DNA"/>
</dbReference>
<evidence type="ECO:0000256" key="2">
    <source>
        <dbReference type="ARBA" id="ARBA00022553"/>
    </source>
</evidence>
<evidence type="ECO:0000313" key="11">
    <source>
        <dbReference type="EMBL" id="RMX42896.1"/>
    </source>
</evidence>
<comment type="caution">
    <text evidence="11">The sequence shown here is derived from an EMBL/GenBank/DDBJ whole genome shotgun (WGS) entry which is preliminary data.</text>
</comment>
<dbReference type="GO" id="GO:0005829">
    <property type="term" value="C:cytosol"/>
    <property type="evidence" value="ECO:0007669"/>
    <property type="project" value="TreeGrafter"/>
</dbReference>
<evidence type="ECO:0000259" key="10">
    <source>
        <dbReference type="PROSITE" id="PS50056"/>
    </source>
</evidence>
<evidence type="ECO:0000256" key="6">
    <source>
        <dbReference type="PIRSR" id="PIRSR608356-50"/>
    </source>
</evidence>
<dbReference type="GO" id="GO:0030054">
    <property type="term" value="C:cell junction"/>
    <property type="evidence" value="ECO:0007669"/>
    <property type="project" value="TreeGrafter"/>
</dbReference>
<keyword evidence="8" id="KW-0472">Membrane</keyword>
<evidence type="ECO:0000259" key="9">
    <source>
        <dbReference type="PROSITE" id="PS50055"/>
    </source>
</evidence>
<dbReference type="GO" id="GO:0019901">
    <property type="term" value="F:protein kinase binding"/>
    <property type="evidence" value="ECO:0007669"/>
    <property type="project" value="TreeGrafter"/>
</dbReference>
<dbReference type="Gene3D" id="3.90.190.10">
    <property type="entry name" value="Protein tyrosine phosphatase superfamily"/>
    <property type="match status" value="1"/>
</dbReference>
<feature type="region of interest" description="Disordered" evidence="7">
    <location>
        <begin position="77"/>
        <end position="98"/>
    </location>
</feature>
<keyword evidence="8" id="KW-1133">Transmembrane helix</keyword>
<accession>A0A3M6TNE6</accession>
<comment type="catalytic activity">
    <reaction evidence="5">
        <text>O-phospho-L-tyrosyl-[protein] + H2O = L-tyrosyl-[protein] + phosphate</text>
        <dbReference type="Rhea" id="RHEA:10684"/>
        <dbReference type="Rhea" id="RHEA-COMP:10136"/>
        <dbReference type="Rhea" id="RHEA-COMP:20101"/>
        <dbReference type="ChEBI" id="CHEBI:15377"/>
        <dbReference type="ChEBI" id="CHEBI:43474"/>
        <dbReference type="ChEBI" id="CHEBI:46858"/>
        <dbReference type="ChEBI" id="CHEBI:61978"/>
        <dbReference type="EC" id="3.1.3.48"/>
    </reaction>
</comment>
<evidence type="ECO:0000256" key="8">
    <source>
        <dbReference type="SAM" id="Phobius"/>
    </source>
</evidence>
<feature type="compositionally biased region" description="Basic and acidic residues" evidence="7">
    <location>
        <begin position="85"/>
        <end position="98"/>
    </location>
</feature>
<dbReference type="InterPro" id="IPR029021">
    <property type="entry name" value="Prot-tyrosine_phosphatase-like"/>
</dbReference>
<dbReference type="FunFam" id="3.90.190.10:FF:000102">
    <property type="entry name" value="Receptor-type tyrosine-protein phosphatase"/>
    <property type="match status" value="1"/>
</dbReference>
<dbReference type="InterPro" id="IPR000387">
    <property type="entry name" value="Tyr_Pase_dom"/>
</dbReference>
<keyword evidence="8" id="KW-0812">Transmembrane</keyword>
<dbReference type="PROSITE" id="PS00383">
    <property type="entry name" value="TYR_PHOSPHATASE_1"/>
    <property type="match status" value="1"/>
</dbReference>
<gene>
    <name evidence="11" type="ORF">pdam_00005132</name>
</gene>
<dbReference type="AlphaFoldDB" id="A0A3M6TNE6"/>
<protein>
    <recommendedName>
        <fullName evidence="1">protein-tyrosine-phosphatase</fullName>
        <ecNumber evidence="1">3.1.3.48</ecNumber>
    </recommendedName>
</protein>
<dbReference type="EC" id="3.1.3.48" evidence="1"/>
<feature type="domain" description="Tyrosine specific protein phosphatases" evidence="10">
    <location>
        <begin position="583"/>
        <end position="660"/>
    </location>
</feature>
<reference evidence="11 12" key="1">
    <citation type="journal article" date="2018" name="Sci. Rep.">
        <title>Comparative analysis of the Pocillopora damicornis genome highlights role of immune system in coral evolution.</title>
        <authorList>
            <person name="Cunning R."/>
            <person name="Bay R.A."/>
            <person name="Gillette P."/>
            <person name="Baker A.C."/>
            <person name="Traylor-Knowles N."/>
        </authorList>
    </citation>
    <scope>NUCLEOTIDE SEQUENCE [LARGE SCALE GENOMIC DNA]</scope>
    <source>
        <strain evidence="11">RSMAS</strain>
        <tissue evidence="11">Whole animal</tissue>
    </source>
</reference>
<feature type="compositionally biased region" description="Polar residues" evidence="7">
    <location>
        <begin position="363"/>
        <end position="375"/>
    </location>
</feature>
<dbReference type="PROSITE" id="PS50055">
    <property type="entry name" value="TYR_PHOSPHATASE_PTP"/>
    <property type="match status" value="1"/>
</dbReference>
<dbReference type="PANTHER" id="PTHR46198">
    <property type="entry name" value="PROTEIN-TYROSINE-PHOSPHATASE"/>
    <property type="match status" value="1"/>
</dbReference>
<organism evidence="11 12">
    <name type="scientific">Pocillopora damicornis</name>
    <name type="common">Cauliflower coral</name>
    <name type="synonym">Millepora damicornis</name>
    <dbReference type="NCBI Taxonomy" id="46731"/>
    <lineage>
        <taxon>Eukaryota</taxon>
        <taxon>Metazoa</taxon>
        <taxon>Cnidaria</taxon>
        <taxon>Anthozoa</taxon>
        <taxon>Hexacorallia</taxon>
        <taxon>Scleractinia</taxon>
        <taxon>Astrocoeniina</taxon>
        <taxon>Pocilloporidae</taxon>
        <taxon>Pocillopora</taxon>
    </lineage>
</organism>
<evidence type="ECO:0000256" key="7">
    <source>
        <dbReference type="SAM" id="MobiDB-lite"/>
    </source>
</evidence>
<dbReference type="STRING" id="46731.A0A3M6TNE6"/>
<keyword evidence="12" id="KW-1185">Reference proteome</keyword>
<evidence type="ECO:0000256" key="4">
    <source>
        <dbReference type="ARBA" id="ARBA00022912"/>
    </source>
</evidence>
<evidence type="ECO:0000256" key="3">
    <source>
        <dbReference type="ARBA" id="ARBA00022801"/>
    </source>
</evidence>
<dbReference type="OrthoDB" id="9993594at2759"/>
<evidence type="ECO:0000256" key="5">
    <source>
        <dbReference type="ARBA" id="ARBA00051722"/>
    </source>
</evidence>
<keyword evidence="4" id="KW-0904">Protein phosphatase</keyword>